<gene>
    <name evidence="1" type="ORF">H9913_13155</name>
</gene>
<keyword evidence="1" id="KW-0378">Hydrolase</keyword>
<proteinExistence type="predicted"/>
<dbReference type="EMBL" id="DWUX01000226">
    <property type="protein sequence ID" value="HJD40957.1"/>
    <property type="molecule type" value="Genomic_DNA"/>
</dbReference>
<dbReference type="AlphaFoldDB" id="A0A9D2RAP3"/>
<protein>
    <submittedName>
        <fullName evidence="1">Alpha/beta hydrolase</fullName>
    </submittedName>
</protein>
<dbReference type="SUPFAM" id="SSF53474">
    <property type="entry name" value="alpha/beta-Hydrolases"/>
    <property type="match status" value="1"/>
</dbReference>
<organism evidence="1 2">
    <name type="scientific">Candidatus Blautia stercoripullorum</name>
    <dbReference type="NCBI Taxonomy" id="2838502"/>
    <lineage>
        <taxon>Bacteria</taxon>
        <taxon>Bacillati</taxon>
        <taxon>Bacillota</taxon>
        <taxon>Clostridia</taxon>
        <taxon>Lachnospirales</taxon>
        <taxon>Lachnospiraceae</taxon>
        <taxon>Blautia</taxon>
    </lineage>
</organism>
<name>A0A9D2RAP3_9FIRM</name>
<comment type="caution">
    <text evidence="1">The sequence shown here is derived from an EMBL/GenBank/DDBJ whole genome shotgun (WGS) entry which is preliminary data.</text>
</comment>
<reference evidence="1" key="2">
    <citation type="submission" date="2021-04" db="EMBL/GenBank/DDBJ databases">
        <authorList>
            <person name="Gilroy R."/>
        </authorList>
    </citation>
    <scope>NUCLEOTIDE SEQUENCE</scope>
    <source>
        <strain evidence="1">ChiW19-6364</strain>
    </source>
</reference>
<accession>A0A9D2RAP3</accession>
<dbReference type="Proteomes" id="UP000823850">
    <property type="component" value="Unassembled WGS sequence"/>
</dbReference>
<dbReference type="Gene3D" id="3.40.50.1820">
    <property type="entry name" value="alpha/beta hydrolase"/>
    <property type="match status" value="1"/>
</dbReference>
<dbReference type="GO" id="GO:0016787">
    <property type="term" value="F:hydrolase activity"/>
    <property type="evidence" value="ECO:0007669"/>
    <property type="project" value="UniProtKB-KW"/>
</dbReference>
<reference evidence="1" key="1">
    <citation type="journal article" date="2021" name="PeerJ">
        <title>Extensive microbial diversity within the chicken gut microbiome revealed by metagenomics and culture.</title>
        <authorList>
            <person name="Gilroy R."/>
            <person name="Ravi A."/>
            <person name="Getino M."/>
            <person name="Pursley I."/>
            <person name="Horton D.L."/>
            <person name="Alikhan N.F."/>
            <person name="Baker D."/>
            <person name="Gharbi K."/>
            <person name="Hall N."/>
            <person name="Watson M."/>
            <person name="Adriaenssens E.M."/>
            <person name="Foster-Nyarko E."/>
            <person name="Jarju S."/>
            <person name="Secka A."/>
            <person name="Antonio M."/>
            <person name="Oren A."/>
            <person name="Chaudhuri R.R."/>
            <person name="La Ragione R."/>
            <person name="Hildebrand F."/>
            <person name="Pallen M.J."/>
        </authorList>
    </citation>
    <scope>NUCLEOTIDE SEQUENCE</scope>
    <source>
        <strain evidence="1">ChiW19-6364</strain>
    </source>
</reference>
<evidence type="ECO:0000313" key="2">
    <source>
        <dbReference type="Proteomes" id="UP000823850"/>
    </source>
</evidence>
<dbReference type="InterPro" id="IPR029058">
    <property type="entry name" value="AB_hydrolase_fold"/>
</dbReference>
<sequence length="255" mass="29355">MKIVEYGNMEGKRILCIPGVFMAAECFRRLSQELPEYRLVCVTLDGFHPGSEEFRGLEQQTEKLVHMLQDRGLTSFELVIGLSMGTIFSVRLAKHPALEIKKLFLDGAVNFYRSKVKGVVHASIYLIFKYFMNTAKKNKEKSANDLKKIYEGDWGEIMQVCRASLTEPSLRVMARLLADYTLEPGVKQPMYLIFGGKEDNIKVNSKVVKTLYPDARIMVKEGYTHLEYLNRQPEEYGRLVRKVLKNENTSIRNEE</sequence>
<evidence type="ECO:0000313" key="1">
    <source>
        <dbReference type="EMBL" id="HJD40957.1"/>
    </source>
</evidence>